<dbReference type="AlphaFoldDB" id="A0A4T0PL78"/>
<feature type="compositionally biased region" description="Polar residues" evidence="2">
    <location>
        <begin position="695"/>
        <end position="720"/>
    </location>
</feature>
<feature type="compositionally biased region" description="Low complexity" evidence="2">
    <location>
        <begin position="286"/>
        <end position="297"/>
    </location>
</feature>
<proteinExistence type="predicted"/>
<feature type="compositionally biased region" description="Basic residues" evidence="2">
    <location>
        <begin position="585"/>
        <end position="600"/>
    </location>
</feature>
<accession>A0A4T0PL78</accession>
<feature type="compositionally biased region" description="Polar residues" evidence="2">
    <location>
        <begin position="554"/>
        <end position="568"/>
    </location>
</feature>
<sequence>MSTYSNKSKTLPPALSNAGSARGSHRPPPAPKSVKSNQTRKSHRNTPSRMEVLRENSNVYSIDTSVGNKSKIPSPVDEATIKDLKSKSRTGTVYAPSIVQERPHDEPSLRSELLTEAPEEHERAGDSKLSELRARLEALVTEGTGPNLGNFGDAADHDGMGTVRAASVAPTAEPIPRSLHGGPRSIKNYVPSIHHSHHAEIEEASPVQPEIPVIVENAHEHQHEHSNEHPGDHVEHITIHHHHHHDNGSHAPSQAHSRAPSRMASNLGPSRAPSRHSYAPSHQRSHAPSHNSNGGSSHSHDPHHDYNHHYDHSHHDHLHHDQPQNGHSHHDHSHNHSPVHEHVIHHDHIVHDHDIPPHMAPYVTQEADRRRESSQMERELLEIVGTAEESENEMRKVITKLQRKLQDAVQGKESDEATLKGLQEALRDAEARGLALAQARKEAEIAAANETRRIEGYRYRDGERHRELAHAGDMIRQLQIDLDDAEEEVLFLRQRAHKADIVEAERRGRNQEREKRRKEKDRERERKALAAANAAVVSNPNGPRHHIPQHHRSPSTQAPSTHTATSPRMENGHSRANSLYEPRRRPSHRHSYTQHQHHHSQPQQYQQPPPMMNDHLQAGPYGPAGGHSPHHSSPGGPDQMSIYPPSTVPDPRLGPYRAPRPERAEGLQNYYEPPGWPRRPPTMTDAPSVQPPPSIQANGSPIVESSQPPLGVVNQPSQPENLAALGQSDGDYYRRPSYSATQQGGNVPEPIHPYETGGGRPAGQPYNPVIVEPGQETGIEIQNEMGPRSALGLNGGGISRVHTPIPPGGLGGVSRGATPVPEINLQPPSLKGTPMPRLDPAGVPLPESVYGGSNYTHQTGHHSHHHSLPHSHPNSHPHSHHHRNPSLQSFGDPAGIPLPHSRPGSSMYQHPHLGSTGTGLGIQRAPSMMHTPRHASNIPLPESVMGSPRMSEGTAYRGMPPIQPVHPISEAAARSPTMSALPFPPSPSVRSAQAPLGPDIHPLSHAAGNGRQSVPPGAPPGAPPI</sequence>
<feature type="compositionally biased region" description="Polar residues" evidence="2">
    <location>
        <begin position="55"/>
        <end position="68"/>
    </location>
</feature>
<feature type="region of interest" description="Disordered" evidence="2">
    <location>
        <begin position="240"/>
        <end position="337"/>
    </location>
</feature>
<feature type="region of interest" description="Disordered" evidence="2">
    <location>
        <begin position="503"/>
        <end position="766"/>
    </location>
</feature>
<evidence type="ECO:0000256" key="2">
    <source>
        <dbReference type="SAM" id="MobiDB-lite"/>
    </source>
</evidence>
<feature type="coiled-coil region" evidence="1">
    <location>
        <begin position="387"/>
        <end position="432"/>
    </location>
</feature>
<name>A0A4T0PL78_9BASI</name>
<feature type="compositionally biased region" description="Basic residues" evidence="2">
    <location>
        <begin position="543"/>
        <end position="553"/>
    </location>
</feature>
<keyword evidence="1" id="KW-0175">Coiled coil</keyword>
<feature type="region of interest" description="Disordered" evidence="2">
    <location>
        <begin position="852"/>
        <end position="952"/>
    </location>
</feature>
<organism evidence="3 4">
    <name type="scientific">Wallemia mellicola</name>
    <dbReference type="NCBI Taxonomy" id="1708541"/>
    <lineage>
        <taxon>Eukaryota</taxon>
        <taxon>Fungi</taxon>
        <taxon>Dikarya</taxon>
        <taxon>Basidiomycota</taxon>
        <taxon>Wallemiomycotina</taxon>
        <taxon>Wallemiomycetes</taxon>
        <taxon>Wallemiales</taxon>
        <taxon>Wallemiaceae</taxon>
        <taxon>Wallemia</taxon>
    </lineage>
</organism>
<reference evidence="3 4" key="1">
    <citation type="submission" date="2019-03" db="EMBL/GenBank/DDBJ databases">
        <title>Sequencing 25 genomes of Wallemia mellicola.</title>
        <authorList>
            <person name="Gostincar C."/>
        </authorList>
    </citation>
    <scope>NUCLEOTIDE SEQUENCE [LARGE SCALE GENOMIC DNA]</scope>
    <source>
        <strain evidence="3 4">EXF-6152</strain>
    </source>
</reference>
<feature type="compositionally biased region" description="Pro residues" evidence="2">
    <location>
        <begin position="1016"/>
        <end position="1025"/>
    </location>
</feature>
<evidence type="ECO:0000313" key="3">
    <source>
        <dbReference type="EMBL" id="TIB80243.1"/>
    </source>
</evidence>
<evidence type="ECO:0000256" key="1">
    <source>
        <dbReference type="SAM" id="Coils"/>
    </source>
</evidence>
<dbReference type="Proteomes" id="UP000310685">
    <property type="component" value="Unassembled WGS sequence"/>
</dbReference>
<feature type="region of interest" description="Disordered" evidence="2">
    <location>
        <begin position="972"/>
        <end position="1025"/>
    </location>
</feature>
<feature type="compositionally biased region" description="Basic and acidic residues" evidence="2">
    <location>
        <begin position="298"/>
        <end position="322"/>
    </location>
</feature>
<dbReference type="EMBL" id="SPRC01000017">
    <property type="protein sequence ID" value="TIB80243.1"/>
    <property type="molecule type" value="Genomic_DNA"/>
</dbReference>
<feature type="compositionally biased region" description="Basic residues" evidence="2">
    <location>
        <begin position="859"/>
        <end position="884"/>
    </location>
</feature>
<evidence type="ECO:0000313" key="4">
    <source>
        <dbReference type="Proteomes" id="UP000310685"/>
    </source>
</evidence>
<feature type="region of interest" description="Disordered" evidence="2">
    <location>
        <begin position="1"/>
        <end position="110"/>
    </location>
</feature>
<feature type="compositionally biased region" description="Basic residues" evidence="2">
    <location>
        <begin position="327"/>
        <end position="337"/>
    </location>
</feature>
<gene>
    <name evidence="3" type="ORF">E3Q22_01998</name>
</gene>
<protein>
    <submittedName>
        <fullName evidence="3">Uncharacterized protein</fullName>
    </submittedName>
</protein>
<comment type="caution">
    <text evidence="3">The sequence shown here is derived from an EMBL/GenBank/DDBJ whole genome shotgun (WGS) entry which is preliminary data.</text>
</comment>
<feature type="compositionally biased region" description="Basic and acidic residues" evidence="2">
    <location>
        <begin position="503"/>
        <end position="528"/>
    </location>
</feature>